<accession>A0A1G9YWM5</accession>
<evidence type="ECO:0000313" key="1">
    <source>
        <dbReference type="EMBL" id="SDN13559.1"/>
    </source>
</evidence>
<name>A0A1G9YWM5_9FLAO</name>
<keyword evidence="2" id="KW-1185">Reference proteome</keyword>
<dbReference type="PROSITE" id="PS51257">
    <property type="entry name" value="PROKAR_LIPOPROTEIN"/>
    <property type="match status" value="1"/>
</dbReference>
<evidence type="ECO:0000313" key="2">
    <source>
        <dbReference type="Proteomes" id="UP000199440"/>
    </source>
</evidence>
<reference evidence="1 2" key="1">
    <citation type="submission" date="2016-10" db="EMBL/GenBank/DDBJ databases">
        <authorList>
            <person name="de Groot N.N."/>
        </authorList>
    </citation>
    <scope>NUCLEOTIDE SEQUENCE [LARGE SCALE GENOMIC DNA]</scope>
    <source>
        <strain evidence="1 2">DSM 19886</strain>
    </source>
</reference>
<sequence>MRTYLLILTILFCSCKQVDSDDWIDRTKHEGLNDIHYSESFETYCTEKNPDNIKNTVDNLEQAKEYFDKTFKEDLNFAVLFVDNANWNKYAFSPPPGMPQAHFQGNMVLGLGRSVIAMGAEQGLKQVPDSKLGILKQHFGEELNLDLFYRDALALHELGHLYQFYKTGKGTQRHWLNEVFGNLCQVAAAKNLSTQDVFNRMDVFQLFLINSNQWGELKFKSLNQFEEDYFEVLKQGRNYGWYQTKFYIQAKELYSKFGDEFLNEFRDFLIDINPDKVGIIEDKELKELMINTFGNEVVKILEWNHDS</sequence>
<dbReference type="Proteomes" id="UP000199440">
    <property type="component" value="Unassembled WGS sequence"/>
</dbReference>
<proteinExistence type="predicted"/>
<dbReference type="RefSeq" id="WP_089895934.1">
    <property type="nucleotide sequence ID" value="NZ_FNGV01000029.1"/>
</dbReference>
<organism evidence="1 2">
    <name type="scientific">Kriegella aquimaris</name>
    <dbReference type="NCBI Taxonomy" id="192904"/>
    <lineage>
        <taxon>Bacteria</taxon>
        <taxon>Pseudomonadati</taxon>
        <taxon>Bacteroidota</taxon>
        <taxon>Flavobacteriia</taxon>
        <taxon>Flavobacteriales</taxon>
        <taxon>Flavobacteriaceae</taxon>
        <taxon>Kriegella</taxon>
    </lineage>
</organism>
<dbReference type="OrthoDB" id="834090at2"/>
<gene>
    <name evidence="1" type="ORF">SAMN04488514_1292</name>
</gene>
<dbReference type="STRING" id="192904.SAMN04488514_1292"/>
<dbReference type="EMBL" id="FNGV01000029">
    <property type="protein sequence ID" value="SDN13559.1"/>
    <property type="molecule type" value="Genomic_DNA"/>
</dbReference>
<dbReference type="AlphaFoldDB" id="A0A1G9YWM5"/>
<protein>
    <submittedName>
        <fullName evidence="1">Uncharacterized protein</fullName>
    </submittedName>
</protein>